<comment type="caution">
    <text evidence="3">The sequence shown here is derived from an EMBL/GenBank/DDBJ whole genome shotgun (WGS) entry which is preliminary data.</text>
</comment>
<keyword evidence="1" id="KW-0812">Transmembrane</keyword>
<dbReference type="Pfam" id="PF18175">
    <property type="entry name" value="HU-CCDC81_bac_2"/>
    <property type="match status" value="1"/>
</dbReference>
<dbReference type="InterPro" id="IPR036680">
    <property type="entry name" value="SPOR-like_sf"/>
</dbReference>
<dbReference type="Pfam" id="PF05036">
    <property type="entry name" value="SPOR"/>
    <property type="match status" value="1"/>
</dbReference>
<keyword evidence="1" id="KW-0472">Membrane</keyword>
<sequence length="313" mass="35516">MQLDTYISDLLYRYDCVTIPNFGAFLTQRVSAKINAENHTFFPPKKIVSFNEQLQHNDGLLANYIADVEKIPFERAKRNIEKHVKSVKAYLIQGETVSYNNIGELILNSEGKTVFEPFYNVNYLTNSFGLSQFEKASVAREDYKVIAETVEEAIPITITHEKRKARPYLKYAAVGLIALTLGGLGFTSYYNSTIEVHNQIAQEDANDQLDAKVQEATFIIDNPLPAATFKVNKQSGNYHIVAGAFRIEANSNKKVNQLQELGYKARKIGANRYGLHQVVYASFETRLEAQQALRNIRRTHNSDAWLLVKNLNK</sequence>
<dbReference type="EMBL" id="JAVRIA010000002">
    <property type="protein sequence ID" value="MDT0558105.1"/>
    <property type="molecule type" value="Genomic_DNA"/>
</dbReference>
<organism evidence="3 4">
    <name type="scientific">Microcosmobacter mediterraneus</name>
    <dbReference type="NCBI Taxonomy" id="3075607"/>
    <lineage>
        <taxon>Bacteria</taxon>
        <taxon>Pseudomonadati</taxon>
        <taxon>Bacteroidota</taxon>
        <taxon>Flavobacteriia</taxon>
        <taxon>Flavobacteriales</taxon>
        <taxon>Flavobacteriaceae</taxon>
        <taxon>Microcosmobacter</taxon>
    </lineage>
</organism>
<keyword evidence="1" id="KW-1133">Transmembrane helix</keyword>
<keyword evidence="4" id="KW-1185">Reference proteome</keyword>
<dbReference type="InterPro" id="IPR040495">
    <property type="entry name" value="HU-CCDC81_bac_1"/>
</dbReference>
<dbReference type="Pfam" id="PF18174">
    <property type="entry name" value="HU-CCDC81_bac_1"/>
    <property type="match status" value="1"/>
</dbReference>
<proteinExistence type="predicted"/>
<accession>A0ABU2YJW4</accession>
<dbReference type="PROSITE" id="PS51724">
    <property type="entry name" value="SPOR"/>
    <property type="match status" value="1"/>
</dbReference>
<evidence type="ECO:0000256" key="1">
    <source>
        <dbReference type="SAM" id="Phobius"/>
    </source>
</evidence>
<name>A0ABU2YJW4_9FLAO</name>
<dbReference type="InterPro" id="IPR041268">
    <property type="entry name" value="HU-CCDC81_bac_2"/>
</dbReference>
<evidence type="ECO:0000259" key="2">
    <source>
        <dbReference type="PROSITE" id="PS51724"/>
    </source>
</evidence>
<reference evidence="3 4" key="1">
    <citation type="submission" date="2023-09" db="EMBL/GenBank/DDBJ databases">
        <authorList>
            <person name="Rey-Velasco X."/>
        </authorList>
    </citation>
    <scope>NUCLEOTIDE SEQUENCE [LARGE SCALE GENOMIC DNA]</scope>
    <source>
        <strain evidence="3 4">W332</strain>
    </source>
</reference>
<evidence type="ECO:0000313" key="3">
    <source>
        <dbReference type="EMBL" id="MDT0558105.1"/>
    </source>
</evidence>
<dbReference type="RefSeq" id="WP_311426874.1">
    <property type="nucleotide sequence ID" value="NZ_JAVRIA010000002.1"/>
</dbReference>
<dbReference type="Proteomes" id="UP001259492">
    <property type="component" value="Unassembled WGS sequence"/>
</dbReference>
<dbReference type="SUPFAM" id="SSF110997">
    <property type="entry name" value="Sporulation related repeat"/>
    <property type="match status" value="1"/>
</dbReference>
<dbReference type="Gene3D" id="3.30.70.1070">
    <property type="entry name" value="Sporulation related repeat"/>
    <property type="match status" value="1"/>
</dbReference>
<protein>
    <submittedName>
        <fullName evidence="3">SPOR domain-containing protein</fullName>
    </submittedName>
</protein>
<gene>
    <name evidence="3" type="ORF">RM697_05580</name>
</gene>
<evidence type="ECO:0000313" key="4">
    <source>
        <dbReference type="Proteomes" id="UP001259492"/>
    </source>
</evidence>
<dbReference type="InterPro" id="IPR007730">
    <property type="entry name" value="SPOR-like_dom"/>
</dbReference>
<feature type="domain" description="SPOR" evidence="2">
    <location>
        <begin position="232"/>
        <end position="309"/>
    </location>
</feature>
<feature type="transmembrane region" description="Helical" evidence="1">
    <location>
        <begin position="168"/>
        <end position="190"/>
    </location>
</feature>